<evidence type="ECO:0000313" key="3">
    <source>
        <dbReference type="Proteomes" id="UP001163328"/>
    </source>
</evidence>
<dbReference type="InterPro" id="IPR006076">
    <property type="entry name" value="FAD-dep_OxRdtase"/>
</dbReference>
<feature type="domain" description="FAD dependent oxidoreductase" evidence="1">
    <location>
        <begin position="3"/>
        <end position="325"/>
    </location>
</feature>
<dbReference type="Pfam" id="PF01266">
    <property type="entry name" value="DAO"/>
    <property type="match status" value="1"/>
</dbReference>
<protein>
    <submittedName>
        <fullName evidence="2">FAD-binding oxidoreductase</fullName>
    </submittedName>
</protein>
<dbReference type="Gene3D" id="3.50.50.60">
    <property type="entry name" value="FAD/NAD(P)-binding domain"/>
    <property type="match status" value="1"/>
</dbReference>
<dbReference type="PANTHER" id="PTHR13847">
    <property type="entry name" value="SARCOSINE DEHYDROGENASE-RELATED"/>
    <property type="match status" value="1"/>
</dbReference>
<keyword evidence="3" id="KW-1185">Reference proteome</keyword>
<gene>
    <name evidence="2" type="ORF">K5I29_08580</name>
</gene>
<proteinExistence type="predicted"/>
<sequence>MKDFLIVGLGLAGISFSETLRAHNKSFTVISDQSFNSSVIAGGMYNPVVLKRYSEVWKAQEQLNAAMPLYTAIQKRLKVEFLNPMPVYRKFASIEEQNNWFIAADKPKMAPFLSTKLIKIQVPSIYAPYGYGEVLHSGYLDTKLLTEVYAAELLSQANLQQEHFDYNALQVQNDAVVYKGESYKNIVFADGFGLHANPYFNNLPLDGTKGELLIIKAPDLQINFILKSSIFIMPIGNDLYKVGATYNWTDKTDAITEEGKQELLTELKQLITCNFEVVHHFAGVRPTVRDRRPLVGQHYEHKNLFVLNGLGTRGVMFGPFLAQALYQFIYEGAELEKEININRIYKKLDIRIQHKNA</sequence>
<dbReference type="SUPFAM" id="SSF54373">
    <property type="entry name" value="FAD-linked reductases, C-terminal domain"/>
    <property type="match status" value="1"/>
</dbReference>
<name>A0ABY6M234_9FLAO</name>
<evidence type="ECO:0000313" key="2">
    <source>
        <dbReference type="EMBL" id="UYW02629.1"/>
    </source>
</evidence>
<accession>A0ABY6M234</accession>
<evidence type="ECO:0000259" key="1">
    <source>
        <dbReference type="Pfam" id="PF01266"/>
    </source>
</evidence>
<dbReference type="Gene3D" id="3.30.9.10">
    <property type="entry name" value="D-Amino Acid Oxidase, subunit A, domain 2"/>
    <property type="match status" value="1"/>
</dbReference>
<dbReference type="InterPro" id="IPR036188">
    <property type="entry name" value="FAD/NAD-bd_sf"/>
</dbReference>
<reference evidence="2" key="1">
    <citation type="submission" date="2021-08" db="EMBL/GenBank/DDBJ databases">
        <title>Flavobacterium sp. strain CC-SYL302.</title>
        <authorList>
            <person name="Lin S.-Y."/>
            <person name="Lee T.-H."/>
            <person name="Young C.-C."/>
        </authorList>
    </citation>
    <scope>NUCLEOTIDE SEQUENCE</scope>
    <source>
        <strain evidence="2">CC-SYL302</strain>
    </source>
</reference>
<dbReference type="Proteomes" id="UP001163328">
    <property type="component" value="Chromosome"/>
</dbReference>
<organism evidence="2 3">
    <name type="scientific">Flavobacterium agricola</name>
    <dbReference type="NCBI Taxonomy" id="2870839"/>
    <lineage>
        <taxon>Bacteria</taxon>
        <taxon>Pseudomonadati</taxon>
        <taxon>Bacteroidota</taxon>
        <taxon>Flavobacteriia</taxon>
        <taxon>Flavobacteriales</taxon>
        <taxon>Flavobacteriaceae</taxon>
        <taxon>Flavobacterium</taxon>
    </lineage>
</organism>
<dbReference type="SUPFAM" id="SSF51971">
    <property type="entry name" value="Nucleotide-binding domain"/>
    <property type="match status" value="1"/>
</dbReference>
<dbReference type="EMBL" id="CP081495">
    <property type="protein sequence ID" value="UYW02629.1"/>
    <property type="molecule type" value="Genomic_DNA"/>
</dbReference>